<organism evidence="1 2">
    <name type="scientific">Streptomonospora litoralis</name>
    <dbReference type="NCBI Taxonomy" id="2498135"/>
    <lineage>
        <taxon>Bacteria</taxon>
        <taxon>Bacillati</taxon>
        <taxon>Actinomycetota</taxon>
        <taxon>Actinomycetes</taxon>
        <taxon>Streptosporangiales</taxon>
        <taxon>Nocardiopsidaceae</taxon>
        <taxon>Streptomonospora</taxon>
    </lineage>
</organism>
<dbReference type="Proteomes" id="UP000292235">
    <property type="component" value="Chromosome"/>
</dbReference>
<dbReference type="KEGG" id="strr:EKD16_11035"/>
<evidence type="ECO:0000313" key="2">
    <source>
        <dbReference type="Proteomes" id="UP000292235"/>
    </source>
</evidence>
<dbReference type="AlphaFoldDB" id="A0A4V0ZJM4"/>
<evidence type="ECO:0000313" key="1">
    <source>
        <dbReference type="EMBL" id="QBI53992.1"/>
    </source>
</evidence>
<sequence>MLSDISDRIENTMTPEELSRLESAKTHLSDRQSLNLKDLVIGWASHVVELRKHTETGSGDLPYWGAHDLVAAVSLRTFTETAYTEIDDELRTKFDPILTEVDNEFLSFTEHDDFGCVEAVDGMSKPDRGWWWHRIPTHGPIREDIREICQHVHHH</sequence>
<protein>
    <submittedName>
        <fullName evidence="1">Uncharacterized protein</fullName>
    </submittedName>
</protein>
<keyword evidence="2" id="KW-1185">Reference proteome</keyword>
<name>A0A4V0ZJM4_9ACTN</name>
<proteinExistence type="predicted"/>
<dbReference type="EMBL" id="CP036455">
    <property type="protein sequence ID" value="QBI53992.1"/>
    <property type="molecule type" value="Genomic_DNA"/>
</dbReference>
<accession>A0A4V0ZJM4</accession>
<gene>
    <name evidence="1" type="ORF">EKD16_11035</name>
</gene>
<reference evidence="1 2" key="1">
    <citation type="submission" date="2019-02" db="EMBL/GenBank/DDBJ databases">
        <authorList>
            <person name="Khodamoradi S."/>
            <person name="Hahnke R.L."/>
            <person name="Kaempfer P."/>
            <person name="Schumann P."/>
            <person name="Rohde M."/>
            <person name="Steinert M."/>
            <person name="Luzhetskyy A."/>
            <person name="Wink J."/>
            <person name="Ruckert C."/>
        </authorList>
    </citation>
    <scope>NUCLEOTIDE SEQUENCE [LARGE SCALE GENOMIC DNA]</scope>
    <source>
        <strain evidence="1 2">M2</strain>
    </source>
</reference>